<dbReference type="Gene3D" id="2.60.120.200">
    <property type="match status" value="1"/>
</dbReference>
<feature type="domain" description="Beta-xylosidase C-terminal Concanavalin A-like" evidence="7">
    <location>
        <begin position="360"/>
        <end position="557"/>
    </location>
</feature>
<comment type="caution">
    <text evidence="8">The sequence shown here is derived from an EMBL/GenBank/DDBJ whole genome shotgun (WGS) entry which is preliminary data.</text>
</comment>
<evidence type="ECO:0000256" key="1">
    <source>
        <dbReference type="ARBA" id="ARBA00009865"/>
    </source>
</evidence>
<dbReference type="RefSeq" id="WP_110308207.1">
    <property type="nucleotide sequence ID" value="NZ_QJHK01000022.1"/>
</dbReference>
<dbReference type="InterPro" id="IPR041542">
    <property type="entry name" value="GH43_C2"/>
</dbReference>
<feature type="site" description="Important for catalytic activity, responsible for pKa modulation of the active site Glu and correct orientation of both the proton donor and substrate" evidence="5">
    <location>
        <position position="175"/>
    </location>
</feature>
<dbReference type="PANTHER" id="PTHR42812:SF12">
    <property type="entry name" value="BETA-XYLOSIDASE-RELATED"/>
    <property type="match status" value="1"/>
</dbReference>
<dbReference type="Pfam" id="PF04616">
    <property type="entry name" value="Glyco_hydro_43"/>
    <property type="match status" value="1"/>
</dbReference>
<dbReference type="SUPFAM" id="SSF49899">
    <property type="entry name" value="Concanavalin A-like lectins/glucanases"/>
    <property type="match status" value="1"/>
</dbReference>
<comment type="similarity">
    <text evidence="1 6">Belongs to the glycosyl hydrolase 43 family.</text>
</comment>
<dbReference type="GO" id="GO:0004553">
    <property type="term" value="F:hydrolase activity, hydrolyzing O-glycosyl compounds"/>
    <property type="evidence" value="ECO:0007669"/>
    <property type="project" value="InterPro"/>
</dbReference>
<evidence type="ECO:0000256" key="6">
    <source>
        <dbReference type="RuleBase" id="RU361187"/>
    </source>
</evidence>
<keyword evidence="3 6" id="KW-0326">Glycosidase</keyword>
<evidence type="ECO:0000259" key="7">
    <source>
        <dbReference type="Pfam" id="PF17851"/>
    </source>
</evidence>
<evidence type="ECO:0000256" key="5">
    <source>
        <dbReference type="PIRSR" id="PIRSR606710-2"/>
    </source>
</evidence>
<dbReference type="Gene3D" id="2.115.10.20">
    <property type="entry name" value="Glycosyl hydrolase domain, family 43"/>
    <property type="match status" value="1"/>
</dbReference>
<organism evidence="8 9">
    <name type="scientific">Flavobacterium cheongpyeongense</name>
    <dbReference type="NCBI Taxonomy" id="2212651"/>
    <lineage>
        <taxon>Bacteria</taxon>
        <taxon>Pseudomonadati</taxon>
        <taxon>Bacteroidota</taxon>
        <taxon>Flavobacteriia</taxon>
        <taxon>Flavobacteriales</taxon>
        <taxon>Flavobacteriaceae</taxon>
        <taxon>Flavobacterium</taxon>
    </lineage>
</organism>
<dbReference type="OrthoDB" id="9801455at2"/>
<reference evidence="8 9" key="1">
    <citation type="submission" date="2018-05" db="EMBL/GenBank/DDBJ databases">
        <title>Flavobacterium sp. strain IMCC34759, incomplete genome.</title>
        <authorList>
            <person name="Joung Y."/>
            <person name="Cho J."/>
        </authorList>
    </citation>
    <scope>NUCLEOTIDE SEQUENCE [LARGE SCALE GENOMIC DNA]</scope>
    <source>
        <strain evidence="8 9">IMCC34759</strain>
    </source>
</reference>
<dbReference type="Pfam" id="PF17851">
    <property type="entry name" value="GH43_C2"/>
    <property type="match status" value="1"/>
</dbReference>
<dbReference type="GO" id="GO:0005975">
    <property type="term" value="P:carbohydrate metabolic process"/>
    <property type="evidence" value="ECO:0007669"/>
    <property type="project" value="InterPro"/>
</dbReference>
<protein>
    <submittedName>
        <fullName evidence="8">Glycoside hydrolase</fullName>
    </submittedName>
</protein>
<dbReference type="SUPFAM" id="SSF75005">
    <property type="entry name" value="Arabinanase/levansucrase/invertase"/>
    <property type="match status" value="1"/>
</dbReference>
<dbReference type="CDD" id="cd09001">
    <property type="entry name" value="GH43_FsAxh1-like"/>
    <property type="match status" value="1"/>
</dbReference>
<gene>
    <name evidence="8" type="ORF">DMB65_18815</name>
</gene>
<feature type="active site" description="Proton acceptor" evidence="4">
    <location>
        <position position="67"/>
    </location>
</feature>
<proteinExistence type="inferred from homology"/>
<dbReference type="InterPro" id="IPR023296">
    <property type="entry name" value="Glyco_hydro_beta-prop_sf"/>
</dbReference>
<accession>A0A2V4BKI3</accession>
<evidence type="ECO:0000256" key="2">
    <source>
        <dbReference type="ARBA" id="ARBA00022801"/>
    </source>
</evidence>
<evidence type="ECO:0000313" key="8">
    <source>
        <dbReference type="EMBL" id="PXY39237.1"/>
    </source>
</evidence>
<evidence type="ECO:0000313" key="9">
    <source>
        <dbReference type="Proteomes" id="UP000247903"/>
    </source>
</evidence>
<dbReference type="PANTHER" id="PTHR42812">
    <property type="entry name" value="BETA-XYLOSIDASE"/>
    <property type="match status" value="1"/>
</dbReference>
<dbReference type="Proteomes" id="UP000247903">
    <property type="component" value="Unassembled WGS sequence"/>
</dbReference>
<dbReference type="EMBL" id="QJHK01000022">
    <property type="protein sequence ID" value="PXY39237.1"/>
    <property type="molecule type" value="Genomic_DNA"/>
</dbReference>
<keyword evidence="2 6" id="KW-0378">Hydrolase</keyword>
<feature type="active site" description="Proton donor" evidence="4">
    <location>
        <position position="232"/>
    </location>
</feature>
<evidence type="ECO:0000256" key="3">
    <source>
        <dbReference type="ARBA" id="ARBA00023295"/>
    </source>
</evidence>
<dbReference type="AlphaFoldDB" id="A0A2V4BKI3"/>
<keyword evidence="9" id="KW-1185">Reference proteome</keyword>
<dbReference type="InterPro" id="IPR051795">
    <property type="entry name" value="Glycosyl_Hydrlase_43"/>
</dbReference>
<dbReference type="InterPro" id="IPR013320">
    <property type="entry name" value="ConA-like_dom_sf"/>
</dbReference>
<evidence type="ECO:0000256" key="4">
    <source>
        <dbReference type="PIRSR" id="PIRSR606710-1"/>
    </source>
</evidence>
<dbReference type="PROSITE" id="PS51257">
    <property type="entry name" value="PROKAR_LIPOPROTEIN"/>
    <property type="match status" value="1"/>
</dbReference>
<name>A0A2V4BKI3_9FLAO</name>
<dbReference type="InterPro" id="IPR006710">
    <property type="entry name" value="Glyco_hydro_43"/>
</dbReference>
<sequence length="558" mass="63220">MIYRKSYFKFILIIHLLMLFGCKSGVEKQSVNNETTHLSKNYISKVWQSDLGDGTYTNPILYADYSDPDVIRVENNYYMTASSFNCVPGLPILYSKDLVNWEIISYALEKQIPEEVFDIPQHSKGVWAPAIRYHKGEFYIYWGDPDFGVYMVKTNDINGKWSKPVLVMAGKGIIDPCPLWDGENTYLIHAWAGSRAGINSVLTINKMNAEGTMVLDEGQNVFDGHDKHHTMEGPKLYKKDGYYYIFAPAGGVETGWQVVMRSKNIYGPYEDKIVLEQGSTAVNGPHQGAWVTTQDDKSWFMHFQDQGVYGRVLHLQPMEWKEGWPVIGKDLDGNGVGEPIPSGVKPVTGNNLPIMQPVENDEFENGKPGLQWQWYANSSVKWSAQIPGTNYLRLFTISKKEEPNLWNVPNLLLQKLPAPNFTATTKVKLTTEWETSGKKTGLLLMGKSYTYAAIAFHDGKYWIQQVNCVDAIDGTPEKVIEEKPLSSNEVQLRMKITTPDANCQFSYSENGIDFVRIGKPSKAEKDLWISAKIGIFAISQPNVRMGGYADFEWFRIEK</sequence>